<dbReference type="Pfam" id="PF01545">
    <property type="entry name" value="Cation_efflux"/>
    <property type="match status" value="1"/>
</dbReference>
<keyword evidence="11" id="KW-1185">Reference proteome</keyword>
<dbReference type="InterPro" id="IPR058533">
    <property type="entry name" value="Cation_efflux_TM"/>
</dbReference>
<feature type="domain" description="Cation efflux protein cytoplasmic" evidence="9">
    <location>
        <begin position="224"/>
        <end position="293"/>
    </location>
</feature>
<protein>
    <submittedName>
        <fullName evidence="10">Cation diffusion facilitator family transporter</fullName>
    </submittedName>
</protein>
<accession>A0ABW5SU56</accession>
<dbReference type="Gene3D" id="1.20.1510.10">
    <property type="entry name" value="Cation efflux protein transmembrane domain"/>
    <property type="match status" value="1"/>
</dbReference>
<name>A0ABW5SU56_9BACL</name>
<dbReference type="Proteomes" id="UP001597540">
    <property type="component" value="Unassembled WGS sequence"/>
</dbReference>
<dbReference type="Gene3D" id="3.30.70.1350">
    <property type="entry name" value="Cation efflux protein, cytoplasmic domain"/>
    <property type="match status" value="1"/>
</dbReference>
<evidence type="ECO:0000313" key="11">
    <source>
        <dbReference type="Proteomes" id="UP001597540"/>
    </source>
</evidence>
<feature type="transmembrane region" description="Helical" evidence="7">
    <location>
        <begin position="187"/>
        <end position="209"/>
    </location>
</feature>
<evidence type="ECO:0000256" key="2">
    <source>
        <dbReference type="ARBA" id="ARBA00008114"/>
    </source>
</evidence>
<comment type="subcellular location">
    <subcellularLocation>
        <location evidence="1">Membrane</location>
        <topology evidence="1">Multi-pass membrane protein</topology>
    </subcellularLocation>
</comment>
<dbReference type="PANTHER" id="PTHR43840:SF15">
    <property type="entry name" value="MITOCHONDRIAL METAL TRANSPORTER 1-RELATED"/>
    <property type="match status" value="1"/>
</dbReference>
<dbReference type="InterPro" id="IPR027470">
    <property type="entry name" value="Cation_efflux_CTD"/>
</dbReference>
<feature type="transmembrane region" description="Helical" evidence="7">
    <location>
        <begin position="81"/>
        <end position="103"/>
    </location>
</feature>
<dbReference type="InterPro" id="IPR050291">
    <property type="entry name" value="CDF_Transporter"/>
</dbReference>
<dbReference type="EMBL" id="JBHUMJ010000009">
    <property type="protein sequence ID" value="MFD2702975.1"/>
    <property type="molecule type" value="Genomic_DNA"/>
</dbReference>
<evidence type="ECO:0000256" key="5">
    <source>
        <dbReference type="ARBA" id="ARBA00022989"/>
    </source>
</evidence>
<keyword evidence="4 7" id="KW-0812">Transmembrane</keyword>
<dbReference type="InterPro" id="IPR027469">
    <property type="entry name" value="Cation_efflux_TMD_sf"/>
</dbReference>
<evidence type="ECO:0000256" key="4">
    <source>
        <dbReference type="ARBA" id="ARBA00022692"/>
    </source>
</evidence>
<evidence type="ECO:0000256" key="7">
    <source>
        <dbReference type="SAM" id="Phobius"/>
    </source>
</evidence>
<dbReference type="PANTHER" id="PTHR43840">
    <property type="entry name" value="MITOCHONDRIAL METAL TRANSPORTER 1-RELATED"/>
    <property type="match status" value="1"/>
</dbReference>
<evidence type="ECO:0000256" key="3">
    <source>
        <dbReference type="ARBA" id="ARBA00022448"/>
    </source>
</evidence>
<evidence type="ECO:0000256" key="6">
    <source>
        <dbReference type="ARBA" id="ARBA00023136"/>
    </source>
</evidence>
<keyword evidence="5 7" id="KW-1133">Transmembrane helix</keyword>
<dbReference type="SUPFAM" id="SSF161111">
    <property type="entry name" value="Cation efflux protein transmembrane domain-like"/>
    <property type="match status" value="1"/>
</dbReference>
<keyword evidence="6 7" id="KW-0472">Membrane</keyword>
<dbReference type="RefSeq" id="WP_090725107.1">
    <property type="nucleotide sequence ID" value="NZ_JBHUMJ010000009.1"/>
</dbReference>
<comment type="similarity">
    <text evidence="2">Belongs to the cation diffusion facilitator (CDF) transporter (TC 2.A.4) family.</text>
</comment>
<evidence type="ECO:0000259" key="9">
    <source>
        <dbReference type="Pfam" id="PF16916"/>
    </source>
</evidence>
<proteinExistence type="inferred from homology"/>
<dbReference type="Pfam" id="PF16916">
    <property type="entry name" value="ZT_dimer"/>
    <property type="match status" value="1"/>
</dbReference>
<keyword evidence="3" id="KW-0813">Transport</keyword>
<feature type="transmembrane region" description="Helical" evidence="7">
    <location>
        <begin position="115"/>
        <end position="134"/>
    </location>
</feature>
<evidence type="ECO:0000313" key="10">
    <source>
        <dbReference type="EMBL" id="MFD2702975.1"/>
    </source>
</evidence>
<dbReference type="InterPro" id="IPR002524">
    <property type="entry name" value="Cation_efflux"/>
</dbReference>
<comment type="caution">
    <text evidence="10">The sequence shown here is derived from an EMBL/GenBank/DDBJ whole genome shotgun (WGS) entry which is preliminary data.</text>
</comment>
<evidence type="ECO:0000256" key="1">
    <source>
        <dbReference type="ARBA" id="ARBA00004141"/>
    </source>
</evidence>
<dbReference type="InterPro" id="IPR036837">
    <property type="entry name" value="Cation_efflux_CTD_sf"/>
</dbReference>
<feature type="domain" description="Cation efflux protein transmembrane" evidence="8">
    <location>
        <begin position="16"/>
        <end position="206"/>
    </location>
</feature>
<dbReference type="NCBIfam" id="TIGR01297">
    <property type="entry name" value="CDF"/>
    <property type="match status" value="1"/>
</dbReference>
<dbReference type="SUPFAM" id="SSF160240">
    <property type="entry name" value="Cation efflux protein cytoplasmic domain-like"/>
    <property type="match status" value="1"/>
</dbReference>
<sequence length="315" mass="35813">MTTDYMEKMNRSRFWTSMLGNMGLTILKGSVGYISGNKALLSDAIYSAGEVSTLITHRFGNADKEPIIESSTSRTVRFGEFLALIIPLLVILGAMQIAFSSIYVMVAGDLEPPQLMVLIIAFVAFVAREIWFQYEWRRSYKDKRAIHIMGRHHRLALYSSIIVLTGITLAMIGKEMDYSLLLYSEPVAALITSGIVIWKGYELLASYFLGRKDKEVRQDTYDYMETVQRVHGIVTVEQINAYERTSGIYVDVRVTVNPRMSVAEAQETSERVKVLLTGRFEQVTEVSIEVLPYLSEYPYKSNYELAERESTTLLQ</sequence>
<feature type="transmembrane region" description="Helical" evidence="7">
    <location>
        <begin position="155"/>
        <end position="172"/>
    </location>
</feature>
<organism evidence="10 11">
    <name type="scientific">Paenibacillus shunpengii</name>
    <dbReference type="NCBI Taxonomy" id="2054424"/>
    <lineage>
        <taxon>Bacteria</taxon>
        <taxon>Bacillati</taxon>
        <taxon>Bacillota</taxon>
        <taxon>Bacilli</taxon>
        <taxon>Bacillales</taxon>
        <taxon>Paenibacillaceae</taxon>
        <taxon>Paenibacillus</taxon>
    </lineage>
</organism>
<evidence type="ECO:0000259" key="8">
    <source>
        <dbReference type="Pfam" id="PF01545"/>
    </source>
</evidence>
<reference evidence="11" key="1">
    <citation type="journal article" date="2019" name="Int. J. Syst. Evol. Microbiol.">
        <title>The Global Catalogue of Microorganisms (GCM) 10K type strain sequencing project: providing services to taxonomists for standard genome sequencing and annotation.</title>
        <authorList>
            <consortium name="The Broad Institute Genomics Platform"/>
            <consortium name="The Broad Institute Genome Sequencing Center for Infectious Disease"/>
            <person name="Wu L."/>
            <person name="Ma J."/>
        </authorList>
    </citation>
    <scope>NUCLEOTIDE SEQUENCE [LARGE SCALE GENOMIC DNA]</scope>
    <source>
        <strain evidence="11">KCTC 33849</strain>
    </source>
</reference>
<gene>
    <name evidence="10" type="ORF">ACFSVM_21320</name>
</gene>